<organism evidence="2">
    <name type="scientific">Rhizopus microsporus var. microsporus</name>
    <dbReference type="NCBI Taxonomy" id="86635"/>
    <lineage>
        <taxon>Eukaryota</taxon>
        <taxon>Fungi</taxon>
        <taxon>Fungi incertae sedis</taxon>
        <taxon>Mucoromycota</taxon>
        <taxon>Mucoromycotina</taxon>
        <taxon>Mucoromycetes</taxon>
        <taxon>Mucorales</taxon>
        <taxon>Mucorineae</taxon>
        <taxon>Rhizopodaceae</taxon>
        <taxon>Rhizopus</taxon>
    </lineage>
</organism>
<name>A0A1X0R0N4_RHIZD</name>
<dbReference type="InterPro" id="IPR036786">
    <property type="entry name" value="Ribosome_mat_SBDS_N_sf"/>
</dbReference>
<proteinExistence type="predicted"/>
<dbReference type="Pfam" id="PF01172">
    <property type="entry name" value="SBDS_N"/>
    <property type="match status" value="1"/>
</dbReference>
<dbReference type="InterPro" id="IPR019783">
    <property type="entry name" value="SDO1/SBDS_N"/>
</dbReference>
<feature type="domain" description="Ribosome maturation protein SDO1/SBDS N-terminal" evidence="1">
    <location>
        <begin position="3"/>
        <end position="84"/>
    </location>
</feature>
<dbReference type="SUPFAM" id="SSF89895">
    <property type="entry name" value="FYSH domain"/>
    <property type="match status" value="1"/>
</dbReference>
<reference evidence="2" key="1">
    <citation type="journal article" date="2016" name="Proc. Natl. Acad. Sci. U.S.A.">
        <title>Lipid metabolic changes in an early divergent fungus govern the establishment of a mutualistic symbiosis with endobacteria.</title>
        <authorList>
            <person name="Lastovetsky O.A."/>
            <person name="Gaspar M.L."/>
            <person name="Mondo S.J."/>
            <person name="LaButti K.M."/>
            <person name="Sandor L."/>
            <person name="Grigoriev I.V."/>
            <person name="Henry S.A."/>
            <person name="Pawlowska T.E."/>
        </authorList>
    </citation>
    <scope>NUCLEOTIDE SEQUENCE [LARGE SCALE GENOMIC DNA]</scope>
    <source>
        <strain evidence="2">ATCC 52814</strain>
    </source>
</reference>
<gene>
    <name evidence="2" type="ORF">BCV72DRAFT_306315</name>
</gene>
<dbReference type="Proteomes" id="UP000242414">
    <property type="component" value="Unassembled WGS sequence"/>
</dbReference>
<evidence type="ECO:0000259" key="1">
    <source>
        <dbReference type="Pfam" id="PF01172"/>
    </source>
</evidence>
<evidence type="ECO:0000313" key="2">
    <source>
        <dbReference type="EMBL" id="ORE05556.1"/>
    </source>
</evidence>
<dbReference type="Gene3D" id="3.30.1250.10">
    <property type="entry name" value="Ribosome maturation protein SBDS, N-terminal domain"/>
    <property type="match status" value="1"/>
</dbReference>
<dbReference type="VEuPathDB" id="FungiDB:BCV72DRAFT_306315"/>
<dbReference type="OrthoDB" id="2567806at2759"/>
<dbReference type="EMBL" id="KV921942">
    <property type="protein sequence ID" value="ORE05556.1"/>
    <property type="molecule type" value="Genomic_DNA"/>
</dbReference>
<sequence length="88" mass="9961">MPSKVILSGNRNKYYVICKDGMVDKWKQNKSMSIDDVVCDKKIYASSGADPQDYEASYDNPDFRETFGSVQFEDATCKILEKGQQTSC</sequence>
<dbReference type="AlphaFoldDB" id="A0A1X0R0N4"/>
<protein>
    <recommendedName>
        <fullName evidence="1">Ribosome maturation protein SDO1/SBDS N-terminal domain-containing protein</fullName>
    </recommendedName>
</protein>
<accession>A0A1X0R0N4</accession>